<feature type="compositionally biased region" description="Basic and acidic residues" evidence="1">
    <location>
        <begin position="1"/>
        <end position="11"/>
    </location>
</feature>
<organism evidence="2 3">
    <name type="scientific">Mycolicibacterium rufum</name>
    <dbReference type="NCBI Taxonomy" id="318424"/>
    <lineage>
        <taxon>Bacteria</taxon>
        <taxon>Bacillati</taxon>
        <taxon>Actinomycetota</taxon>
        <taxon>Actinomycetes</taxon>
        <taxon>Mycobacteriales</taxon>
        <taxon>Mycobacteriaceae</taxon>
        <taxon>Mycolicibacterium</taxon>
    </lineage>
</organism>
<feature type="non-terminal residue" evidence="2">
    <location>
        <position position="61"/>
    </location>
</feature>
<protein>
    <submittedName>
        <fullName evidence="2">Uncharacterized protein</fullName>
    </submittedName>
</protein>
<feature type="compositionally biased region" description="Acidic residues" evidence="1">
    <location>
        <begin position="12"/>
        <end position="21"/>
    </location>
</feature>
<evidence type="ECO:0000313" key="3">
    <source>
        <dbReference type="Proteomes" id="UP001140272"/>
    </source>
</evidence>
<evidence type="ECO:0000313" key="2">
    <source>
        <dbReference type="EMBL" id="MCV7073746.1"/>
    </source>
</evidence>
<reference evidence="2" key="2">
    <citation type="journal article" date="2022" name="BMC Genomics">
        <title>Comparative genome analysis of mycobacteria focusing on tRNA and non-coding RNA.</title>
        <authorList>
            <person name="Behra P.R.K."/>
            <person name="Pettersson B.M.F."/>
            <person name="Ramesh M."/>
            <person name="Das S."/>
            <person name="Dasgupta S."/>
            <person name="Kirsebom L.A."/>
        </authorList>
    </citation>
    <scope>NUCLEOTIDE SEQUENCE</scope>
    <source>
        <strain evidence="2">DSM 45406</strain>
    </source>
</reference>
<reference evidence="2" key="1">
    <citation type="submission" date="2020-07" db="EMBL/GenBank/DDBJ databases">
        <authorList>
            <person name="Pettersson B.M.F."/>
            <person name="Behra P.R.K."/>
            <person name="Ramesh M."/>
            <person name="Das S."/>
            <person name="Dasgupta S."/>
            <person name="Kirsebom L.A."/>
        </authorList>
    </citation>
    <scope>NUCLEOTIDE SEQUENCE</scope>
    <source>
        <strain evidence="2">DSM 45406</strain>
    </source>
</reference>
<dbReference type="Proteomes" id="UP001140272">
    <property type="component" value="Unassembled WGS sequence"/>
</dbReference>
<comment type="caution">
    <text evidence="2">The sequence shown here is derived from an EMBL/GenBank/DDBJ whole genome shotgun (WGS) entry which is preliminary data.</text>
</comment>
<name>A0A9X2YJD2_9MYCO</name>
<sequence>MANDERPHQDRMDDEYTDDSSETDRIPETPHPAEPGYAAPAAIRRRPDRPEDAGQPSASPP</sequence>
<dbReference type="AlphaFoldDB" id="A0A9X2YJD2"/>
<feature type="region of interest" description="Disordered" evidence="1">
    <location>
        <begin position="1"/>
        <end position="61"/>
    </location>
</feature>
<evidence type="ECO:0000256" key="1">
    <source>
        <dbReference type="SAM" id="MobiDB-lite"/>
    </source>
</evidence>
<proteinExistence type="predicted"/>
<accession>A0A9X2YJD2</accession>
<gene>
    <name evidence="2" type="ORF">H7H73_29085</name>
</gene>
<dbReference type="EMBL" id="JACKRN010000935">
    <property type="protein sequence ID" value="MCV7073746.1"/>
    <property type="molecule type" value="Genomic_DNA"/>
</dbReference>